<keyword evidence="3" id="KW-1185">Reference proteome</keyword>
<dbReference type="EMBL" id="FQZI01000003">
    <property type="protein sequence ID" value="SHI84903.1"/>
    <property type="molecule type" value="Genomic_DNA"/>
</dbReference>
<sequence length="372" mass="43307">MSQVSREITDIDFSTQNSKFFWKELFEKGIQHLLDEQKKGFKNTKHSMVFSKEIFRVEEELQVTDIFQRALILDTFIYANQKTNLNLDTIIISELDYLYNSRRKDEIGAWSYFPDLMELPADVDDLAQILQAYCHYYPKSFFDDLFEIPIQTTLKQQANEDFGWESWILPKENLTKEQQLQCEWIHKGWGTGSDVDVVANFLYALNLYDKERFENDIQKGLQFLYNKQDQGAWGSTWYHGLNYGTFISIKAIAQNNGNKEVINNALNFLFKSRRPDGGWGLEDQESDSLQTALALLGVSIASNYLEKEIDSKWLDKSLQFLAKRYTENEGWESCPFIKMPMGRPIGFIHTILTYESPPITTSFVTRACAAFF</sequence>
<organism evidence="2 3">
    <name type="scientific">Flavobacterium terrae</name>
    <dbReference type="NCBI Taxonomy" id="415425"/>
    <lineage>
        <taxon>Bacteria</taxon>
        <taxon>Pseudomonadati</taxon>
        <taxon>Bacteroidota</taxon>
        <taxon>Flavobacteriia</taxon>
        <taxon>Flavobacteriales</taxon>
        <taxon>Flavobacteriaceae</taxon>
        <taxon>Flavobacterium</taxon>
    </lineage>
</organism>
<reference evidence="3" key="1">
    <citation type="submission" date="2016-11" db="EMBL/GenBank/DDBJ databases">
        <authorList>
            <person name="Varghese N."/>
            <person name="Submissions S."/>
        </authorList>
    </citation>
    <scope>NUCLEOTIDE SEQUENCE [LARGE SCALE GENOMIC DNA]</scope>
    <source>
        <strain evidence="3">DSM 18829</strain>
    </source>
</reference>
<name>A0A1M6EHJ1_9FLAO</name>
<dbReference type="InterPro" id="IPR008930">
    <property type="entry name" value="Terpenoid_cyclase/PrenylTrfase"/>
</dbReference>
<dbReference type="Pfam" id="PF13243">
    <property type="entry name" value="SQHop_cyclase_C"/>
    <property type="match status" value="1"/>
</dbReference>
<dbReference type="AlphaFoldDB" id="A0A1M6EHJ1"/>
<dbReference type="OrthoDB" id="4673451at2"/>
<dbReference type="RefSeq" id="WP_073310579.1">
    <property type="nucleotide sequence ID" value="NZ_FQZI01000003.1"/>
</dbReference>
<accession>A0A1M6EHJ1</accession>
<evidence type="ECO:0000259" key="1">
    <source>
        <dbReference type="Pfam" id="PF13243"/>
    </source>
</evidence>
<dbReference type="Gene3D" id="1.50.10.20">
    <property type="match status" value="1"/>
</dbReference>
<feature type="domain" description="Squalene cyclase C-terminal" evidence="1">
    <location>
        <begin position="194"/>
        <end position="336"/>
    </location>
</feature>
<protein>
    <submittedName>
        <fullName evidence="2">Squalene-hopene cyclase C-terminal domain-containing protein</fullName>
    </submittedName>
</protein>
<evidence type="ECO:0000313" key="2">
    <source>
        <dbReference type="EMBL" id="SHI84903.1"/>
    </source>
</evidence>
<dbReference type="CDD" id="cd00688">
    <property type="entry name" value="ISOPREN_C2_like"/>
    <property type="match status" value="1"/>
</dbReference>
<dbReference type="InterPro" id="IPR032696">
    <property type="entry name" value="SQ_cyclase_C"/>
</dbReference>
<gene>
    <name evidence="2" type="ORF">SAMN05444363_1775</name>
</gene>
<dbReference type="SUPFAM" id="SSF48239">
    <property type="entry name" value="Terpenoid cyclases/Protein prenyltransferases"/>
    <property type="match status" value="1"/>
</dbReference>
<dbReference type="Proteomes" id="UP000184488">
    <property type="component" value="Unassembled WGS sequence"/>
</dbReference>
<evidence type="ECO:0000313" key="3">
    <source>
        <dbReference type="Proteomes" id="UP000184488"/>
    </source>
</evidence>
<dbReference type="STRING" id="415425.SAMN05444363_1775"/>
<proteinExistence type="predicted"/>